<evidence type="ECO:0000313" key="2">
    <source>
        <dbReference type="Proteomes" id="UP001444661"/>
    </source>
</evidence>
<reference evidence="1 2" key="1">
    <citation type="submission" date="2023-01" db="EMBL/GenBank/DDBJ databases">
        <title>Analysis of 21 Apiospora genomes using comparative genomics revels a genus with tremendous synthesis potential of carbohydrate active enzymes and secondary metabolites.</title>
        <authorList>
            <person name="Sorensen T."/>
        </authorList>
    </citation>
    <scope>NUCLEOTIDE SEQUENCE [LARGE SCALE GENOMIC DNA]</scope>
    <source>
        <strain evidence="1 2">CBS 33761</strain>
    </source>
</reference>
<keyword evidence="2" id="KW-1185">Reference proteome</keyword>
<gene>
    <name evidence="1" type="ORF">PG993_004051</name>
</gene>
<name>A0ABR1TBN2_9PEZI</name>
<dbReference type="SUPFAM" id="SSF51197">
    <property type="entry name" value="Clavaminate synthase-like"/>
    <property type="match status" value="1"/>
</dbReference>
<comment type="caution">
    <text evidence="1">The sequence shown here is derived from an EMBL/GenBank/DDBJ whole genome shotgun (WGS) entry which is preliminary data.</text>
</comment>
<dbReference type="InterPro" id="IPR008775">
    <property type="entry name" value="Phytyl_CoA_dOase-like"/>
</dbReference>
<sequence length="455" mass="50648">MAGVPPGKTYTPGLDFSGVTYTCPVKKAQSEADRAHEIIKEKLPLLNQINALLAVTIGDRPTFFIDGRSDEAKILESCEDEPDCRLNIKPEYGGFFNPVSLSTHWLTPCANRYIIQFYENKLEPRYGLFKDAFFNEASMPAGKIPVAIKFADLLTPHPPTPPKPASAFSRLPVPTEDVEQVKRDIEEFGYGLAKNVLSPEQVAIMRKAVVEQAAGERKAGIAQVDGGPDGPNQRLWTLINKGDDFLDLLNHPIIDEFIPLGPWRACRHHDLHCQHRAARVLFLTTGNVPMQLHTDQVAVQPPIRDIAFGMNILFYLEDVTEKNGATRVYPGSHLGQVAPEDIFTVEGSAPAEAPAGTALIVDSRIWHATGPNREESGERPLILLFFMRSFIRQQENNFLSLRRSDVWPKLSDRHKRMLGFYTTGALGGVDGEVREGVFVEWKDGVGEMRAPNDRS</sequence>
<accession>A0ABR1TBN2</accession>
<proteinExistence type="predicted"/>
<dbReference type="Proteomes" id="UP001444661">
    <property type="component" value="Unassembled WGS sequence"/>
</dbReference>
<evidence type="ECO:0000313" key="1">
    <source>
        <dbReference type="EMBL" id="KAK8044027.1"/>
    </source>
</evidence>
<dbReference type="Pfam" id="PF05721">
    <property type="entry name" value="PhyH"/>
    <property type="match status" value="1"/>
</dbReference>
<organism evidence="1 2">
    <name type="scientific">Apiospora rasikravindrae</name>
    <dbReference type="NCBI Taxonomy" id="990691"/>
    <lineage>
        <taxon>Eukaryota</taxon>
        <taxon>Fungi</taxon>
        <taxon>Dikarya</taxon>
        <taxon>Ascomycota</taxon>
        <taxon>Pezizomycotina</taxon>
        <taxon>Sordariomycetes</taxon>
        <taxon>Xylariomycetidae</taxon>
        <taxon>Amphisphaeriales</taxon>
        <taxon>Apiosporaceae</taxon>
        <taxon>Apiospora</taxon>
    </lineage>
</organism>
<dbReference type="Gene3D" id="2.60.120.620">
    <property type="entry name" value="q2cbj1_9rhob like domain"/>
    <property type="match status" value="1"/>
</dbReference>
<dbReference type="EMBL" id="JAQQWK010000003">
    <property type="protein sequence ID" value="KAK8044027.1"/>
    <property type="molecule type" value="Genomic_DNA"/>
</dbReference>
<protein>
    <submittedName>
        <fullName evidence="1">Phytanoyl-dioxygenase</fullName>
    </submittedName>
</protein>